<dbReference type="RefSeq" id="WP_147798677.1">
    <property type="nucleotide sequence ID" value="NZ_VPFL01000003.1"/>
</dbReference>
<dbReference type="Proteomes" id="UP000321201">
    <property type="component" value="Unassembled WGS sequence"/>
</dbReference>
<evidence type="ECO:0000313" key="1">
    <source>
        <dbReference type="EMBL" id="TXF13033.1"/>
    </source>
</evidence>
<proteinExistence type="predicted"/>
<dbReference type="CDD" id="cd01906">
    <property type="entry name" value="proteasome_protease_HslV"/>
    <property type="match status" value="1"/>
</dbReference>
<reference evidence="1 2" key="1">
    <citation type="submission" date="2019-08" db="EMBL/GenBank/DDBJ databases">
        <title>Pelomicrobium methylotrophicum gen. nov., sp. nov. a moderately thermophilic, facultatively anaerobic, lithoautotrophic and methylotrophic bacterium isolated from a terrestrial mud volcano.</title>
        <authorList>
            <person name="Slobodkina G.B."/>
            <person name="Merkel A.Y."/>
            <person name="Slobodkin A.I."/>
        </authorList>
    </citation>
    <scope>NUCLEOTIDE SEQUENCE [LARGE SCALE GENOMIC DNA]</scope>
    <source>
        <strain evidence="1 2">SM250</strain>
    </source>
</reference>
<dbReference type="InterPro" id="IPR029055">
    <property type="entry name" value="Ntn_hydrolases_N"/>
</dbReference>
<dbReference type="SUPFAM" id="SSF56235">
    <property type="entry name" value="N-terminal nucleophile aminohydrolases (Ntn hydrolases)"/>
    <property type="match status" value="1"/>
</dbReference>
<name>A0A5C7EXA6_9PROT</name>
<sequence length="209" mass="23341">MTTIAVVKKNGYAAIAADTLTTFGSTRLAAHYDASHDKILKYGDSYIGICGSAAHHLVLESVFRGTPNLKLHSKSEIFESFRRIHPILKEEHFLNPNEDEDDPYESSQITALIANPSGIYAVYSMREVFEYHKFWAIGSGNEYALGAMHQAYNRFDNPADIARVGVEAGAEFDKSSALPLTLYTVKLRNEADKQWKLFQHPALETLKTA</sequence>
<keyword evidence="2" id="KW-1185">Reference proteome</keyword>
<dbReference type="EMBL" id="VPFL01000003">
    <property type="protein sequence ID" value="TXF13033.1"/>
    <property type="molecule type" value="Genomic_DNA"/>
</dbReference>
<organism evidence="1 2">
    <name type="scientific">Pelomicrobium methylotrophicum</name>
    <dbReference type="NCBI Taxonomy" id="2602750"/>
    <lineage>
        <taxon>Bacteria</taxon>
        <taxon>Pseudomonadati</taxon>
        <taxon>Pseudomonadota</taxon>
        <taxon>Hydrogenophilia</taxon>
        <taxon>Hydrogenophilia incertae sedis</taxon>
        <taxon>Pelomicrobium</taxon>
    </lineage>
</organism>
<dbReference type="AlphaFoldDB" id="A0A5C7EXA6"/>
<dbReference type="Gene3D" id="3.60.20.10">
    <property type="entry name" value="Glutamine Phosphoribosylpyrophosphate, subunit 1, domain 1"/>
    <property type="match status" value="1"/>
</dbReference>
<dbReference type="InParanoid" id="A0A5C7EXA6"/>
<comment type="caution">
    <text evidence="1">The sequence shown here is derived from an EMBL/GenBank/DDBJ whole genome shotgun (WGS) entry which is preliminary data.</text>
</comment>
<gene>
    <name evidence="1" type="ORF">FR698_02855</name>
</gene>
<accession>A0A5C7EXA6</accession>
<dbReference type="OrthoDB" id="9150015at2"/>
<dbReference type="Pfam" id="PF00227">
    <property type="entry name" value="Proteasome"/>
    <property type="match status" value="1"/>
</dbReference>
<dbReference type="GO" id="GO:0051603">
    <property type="term" value="P:proteolysis involved in protein catabolic process"/>
    <property type="evidence" value="ECO:0007669"/>
    <property type="project" value="InterPro"/>
</dbReference>
<dbReference type="InterPro" id="IPR001353">
    <property type="entry name" value="Proteasome_sua/b"/>
</dbReference>
<protein>
    <submittedName>
        <fullName evidence="1">MFS transporter</fullName>
    </submittedName>
</protein>
<dbReference type="GO" id="GO:0005839">
    <property type="term" value="C:proteasome core complex"/>
    <property type="evidence" value="ECO:0007669"/>
    <property type="project" value="InterPro"/>
</dbReference>
<evidence type="ECO:0000313" key="2">
    <source>
        <dbReference type="Proteomes" id="UP000321201"/>
    </source>
</evidence>